<protein>
    <submittedName>
        <fullName evidence="2">Oxidoreductase</fullName>
    </submittedName>
</protein>
<dbReference type="EMBL" id="FXEG02000002">
    <property type="protein sequence ID" value="SOX52671.1"/>
    <property type="molecule type" value="Genomic_DNA"/>
</dbReference>
<comment type="caution">
    <text evidence="2">The sequence shown here is derived from an EMBL/GenBank/DDBJ whole genome shotgun (WGS) entry which is preliminary data.</text>
</comment>
<dbReference type="AlphaFoldDB" id="A0A2K4Y7A7"/>
<dbReference type="OrthoDB" id="4557906at2"/>
<evidence type="ECO:0000313" key="3">
    <source>
        <dbReference type="Proteomes" id="UP000236318"/>
    </source>
</evidence>
<reference evidence="2" key="1">
    <citation type="submission" date="2018-01" db="EMBL/GenBank/DDBJ databases">
        <authorList>
            <consortium name="Urmite Genomes"/>
        </authorList>
    </citation>
    <scope>NUCLEOTIDE SEQUENCE [LARGE SCALE GENOMIC DNA]</scope>
    <source>
        <strain evidence="2">AFP003</strain>
    </source>
</reference>
<keyword evidence="1" id="KW-0472">Membrane</keyword>
<evidence type="ECO:0000256" key="1">
    <source>
        <dbReference type="SAM" id="Phobius"/>
    </source>
</evidence>
<accession>A0A2K4Y7A7</accession>
<keyword evidence="3" id="KW-1185">Reference proteome</keyword>
<feature type="transmembrane region" description="Helical" evidence="1">
    <location>
        <begin position="75"/>
        <end position="97"/>
    </location>
</feature>
<feature type="transmembrane region" description="Helical" evidence="1">
    <location>
        <begin position="12"/>
        <end position="35"/>
    </location>
</feature>
<feature type="transmembrane region" description="Helical" evidence="1">
    <location>
        <begin position="41"/>
        <end position="63"/>
    </location>
</feature>
<name>A0A2K4Y7A7_9MYCO</name>
<feature type="transmembrane region" description="Helical" evidence="1">
    <location>
        <begin position="109"/>
        <end position="131"/>
    </location>
</feature>
<gene>
    <name evidence="2" type="ORF">MAAFP003_1338</name>
</gene>
<evidence type="ECO:0000313" key="2">
    <source>
        <dbReference type="EMBL" id="SOX52671.1"/>
    </source>
</evidence>
<dbReference type="Proteomes" id="UP000236318">
    <property type="component" value="Unassembled WGS sequence"/>
</dbReference>
<sequence>MLSLGGYVAFDLPRTVTGVGALLLLGNAASHLYVLTSQPALPWYFVVYATSVIAGCALSAGTICLGRSSVIESGWLLGSLLSLAVVGADIGTRMASLAAMTSVTGRWDFAPATFALAFAGAFLALRATVLLRINVAYPQRQHWAD</sequence>
<keyword evidence="1" id="KW-0812">Transmembrane</keyword>
<keyword evidence="1" id="KW-1133">Transmembrane helix</keyword>
<organism evidence="2 3">
    <name type="scientific">Mycobacterium ahvazicum</name>
    <dbReference type="NCBI Taxonomy" id="1964395"/>
    <lineage>
        <taxon>Bacteria</taxon>
        <taxon>Bacillati</taxon>
        <taxon>Actinomycetota</taxon>
        <taxon>Actinomycetes</taxon>
        <taxon>Mycobacteriales</taxon>
        <taxon>Mycobacteriaceae</taxon>
        <taxon>Mycobacterium</taxon>
        <taxon>Mycobacterium simiae complex</taxon>
    </lineage>
</organism>
<proteinExistence type="predicted"/>